<organism evidence="2 3">
    <name type="scientific">Dyella choica</name>
    <dbReference type="NCBI Taxonomy" id="1927959"/>
    <lineage>
        <taxon>Bacteria</taxon>
        <taxon>Pseudomonadati</taxon>
        <taxon>Pseudomonadota</taxon>
        <taxon>Gammaproteobacteria</taxon>
        <taxon>Lysobacterales</taxon>
        <taxon>Rhodanobacteraceae</taxon>
        <taxon>Dyella</taxon>
    </lineage>
</organism>
<gene>
    <name evidence="2" type="ORF">EKH80_03940</name>
</gene>
<sequence>MLPICATCGTQFGDTDVPPGHCPICEDERQYVGWEGQHWTSMDALHNTYRQRLGEEAGLLAIGVTPHFAIDQRALLLPTDAGNILWETVSLVSDDAIAAIKSRGGLDRIIISHPHFYASMVEWSRAFGNVPILLHEADKAWVQRHSSSIEFWGSDQLKLSNDVTLIRCGGHFPGSTALHWKQGPRPGGALFPGDALQVAMDRRHVTFMYSYPNYIPMAPGDVKAMRARLDGYAFEDVFGYTWNRNIMGGGRAAVDVSFDRYLTAVNEQ</sequence>
<dbReference type="RefSeq" id="WP_126683417.1">
    <property type="nucleotide sequence ID" value="NZ_RYYV01000002.1"/>
</dbReference>
<evidence type="ECO:0000259" key="1">
    <source>
        <dbReference type="SMART" id="SM00849"/>
    </source>
</evidence>
<comment type="caution">
    <text evidence="2">The sequence shown here is derived from an EMBL/GenBank/DDBJ whole genome shotgun (WGS) entry which is preliminary data.</text>
</comment>
<feature type="domain" description="Metallo-beta-lactamase" evidence="1">
    <location>
        <begin position="71"/>
        <end position="237"/>
    </location>
</feature>
<dbReference type="AlphaFoldDB" id="A0A432MBE9"/>
<dbReference type="PANTHER" id="PTHR36839">
    <property type="entry name" value="METALLO-BETA-LACTAMASE FAMILY PROTEIN (AFU_ORTHOLOGUE AFUA_5G12770)"/>
    <property type="match status" value="1"/>
</dbReference>
<keyword evidence="3" id="KW-1185">Reference proteome</keyword>
<dbReference type="InterPro" id="IPR036866">
    <property type="entry name" value="RibonucZ/Hydroxyglut_hydro"/>
</dbReference>
<accession>A0A432MBE9</accession>
<proteinExistence type="predicted"/>
<dbReference type="OrthoDB" id="2373347at2"/>
<dbReference type="GO" id="GO:0016787">
    <property type="term" value="F:hydrolase activity"/>
    <property type="evidence" value="ECO:0007669"/>
    <property type="project" value="UniProtKB-KW"/>
</dbReference>
<keyword evidence="2" id="KW-0378">Hydrolase</keyword>
<reference evidence="2 3" key="1">
    <citation type="submission" date="2018-12" db="EMBL/GenBank/DDBJ databases">
        <title>Dyella dinghuensis sp. nov. DHOA06 and Dyella choica sp. nov. 4M-K27, isolated from forest soil.</title>
        <authorList>
            <person name="Qiu L.-H."/>
            <person name="Gao Z.-H."/>
        </authorList>
    </citation>
    <scope>NUCLEOTIDE SEQUENCE [LARGE SCALE GENOMIC DNA]</scope>
    <source>
        <strain evidence="2 3">4M-K27</strain>
    </source>
</reference>
<dbReference type="SMART" id="SM00849">
    <property type="entry name" value="Lactamase_B"/>
    <property type="match status" value="1"/>
</dbReference>
<evidence type="ECO:0000313" key="3">
    <source>
        <dbReference type="Proteomes" id="UP000274358"/>
    </source>
</evidence>
<name>A0A432MBE9_9GAMM</name>
<dbReference type="Proteomes" id="UP000274358">
    <property type="component" value="Unassembled WGS sequence"/>
</dbReference>
<dbReference type="InterPro" id="IPR001279">
    <property type="entry name" value="Metallo-B-lactamas"/>
</dbReference>
<dbReference type="EMBL" id="RYYV01000002">
    <property type="protein sequence ID" value="RUL78960.1"/>
    <property type="molecule type" value="Genomic_DNA"/>
</dbReference>
<dbReference type="PANTHER" id="PTHR36839:SF1">
    <property type="entry name" value="METALLO-BETA-LACTAMASE FAMILY PROTEIN (AFU_ORTHOLOGUE AFUA_5G12770)"/>
    <property type="match status" value="1"/>
</dbReference>
<dbReference type="SUPFAM" id="SSF56281">
    <property type="entry name" value="Metallo-hydrolase/oxidoreductase"/>
    <property type="match status" value="1"/>
</dbReference>
<dbReference type="Gene3D" id="3.60.15.10">
    <property type="entry name" value="Ribonuclease Z/Hydroxyacylglutathione hydrolase-like"/>
    <property type="match status" value="1"/>
</dbReference>
<evidence type="ECO:0000313" key="2">
    <source>
        <dbReference type="EMBL" id="RUL78960.1"/>
    </source>
</evidence>
<protein>
    <submittedName>
        <fullName evidence="2">MBL fold metallo-hydrolase</fullName>
    </submittedName>
</protein>